<dbReference type="Proteomes" id="UP000790347">
    <property type="component" value="Unassembled WGS sequence"/>
</dbReference>
<dbReference type="Proteomes" id="UP000828236">
    <property type="component" value="Unassembled WGS sequence"/>
</dbReference>
<dbReference type="EMBL" id="SDOV01000007">
    <property type="protein sequence ID" value="KAH7639949.1"/>
    <property type="molecule type" value="Genomic_DNA"/>
</dbReference>
<dbReference type="EMBL" id="ASGP02000008">
    <property type="protein sequence ID" value="KAH9493270.1"/>
    <property type="molecule type" value="Genomic_DNA"/>
</dbReference>
<reference evidence="2" key="2">
    <citation type="submission" date="2020-06" db="EMBL/GenBank/DDBJ databases">
        <authorList>
            <person name="Ji K."/>
            <person name="Li J."/>
        </authorList>
    </citation>
    <scope>NUCLEOTIDE SEQUENCE</scope>
    <source>
        <strain evidence="2">JKM2019</strain>
        <tissue evidence="2">Whole body</tissue>
    </source>
</reference>
<accession>A0A922KW55</accession>
<reference evidence="3" key="1">
    <citation type="submission" date="2013-05" db="EMBL/GenBank/DDBJ databases">
        <authorList>
            <person name="Yim A.K.Y."/>
            <person name="Chan T.F."/>
            <person name="Ji K.M."/>
            <person name="Liu X.Y."/>
            <person name="Zhou J.W."/>
            <person name="Li R.Q."/>
            <person name="Yang K.Y."/>
            <person name="Li J."/>
            <person name="Li M."/>
            <person name="Law P.T.W."/>
            <person name="Wu Y.L."/>
            <person name="Cai Z.L."/>
            <person name="Qin H."/>
            <person name="Bao Y."/>
            <person name="Leung R.K.K."/>
            <person name="Ng P.K.S."/>
            <person name="Zou J."/>
            <person name="Zhong X.J."/>
            <person name="Ran P.X."/>
            <person name="Zhong N.S."/>
            <person name="Liu Z.G."/>
            <person name="Tsui S.K.W."/>
        </authorList>
    </citation>
    <scope>NUCLEOTIDE SEQUENCE</scope>
    <source>
        <strain evidence="3">Derf</strain>
        <tissue evidence="3">Whole organism</tissue>
    </source>
</reference>
<name>A0A922KW55_DERFA</name>
<feature type="signal peptide" evidence="1">
    <location>
        <begin position="1"/>
        <end position="29"/>
    </location>
</feature>
<evidence type="ECO:0000313" key="4">
    <source>
        <dbReference type="Proteomes" id="UP000790347"/>
    </source>
</evidence>
<reference evidence="2" key="3">
    <citation type="journal article" date="2021" name="World Allergy Organ. J.">
        <title>Chromosome-level assembly of Dermatophagoides farinae genome and transcriptome reveals two novel allergens Der f 37 and Der f 39.</title>
        <authorList>
            <person name="Chen J."/>
            <person name="Cai Z."/>
            <person name="Fan D."/>
            <person name="Hu J."/>
            <person name="Hou Y."/>
            <person name="He Y."/>
            <person name="Zhang Z."/>
            <person name="Zhao Z."/>
            <person name="Gao P."/>
            <person name="Hu W."/>
            <person name="Sun J."/>
            <person name="Li J."/>
            <person name="Ji K."/>
        </authorList>
    </citation>
    <scope>NUCLEOTIDE SEQUENCE</scope>
    <source>
        <strain evidence="2">JKM2019</strain>
    </source>
</reference>
<protein>
    <submittedName>
        <fullName evidence="3">Uncharacterized protein</fullName>
    </submittedName>
</protein>
<gene>
    <name evidence="3" type="ORF">DERF_014031</name>
    <name evidence="2" type="ORF">HUG17_3982</name>
</gene>
<evidence type="ECO:0000313" key="3">
    <source>
        <dbReference type="EMBL" id="KAH9493270.1"/>
    </source>
</evidence>
<comment type="caution">
    <text evidence="3">The sequence shown here is derived from an EMBL/GenBank/DDBJ whole genome shotgun (WGS) entry which is preliminary data.</text>
</comment>
<feature type="chain" id="PRO_5038276995" evidence="1">
    <location>
        <begin position="30"/>
        <end position="123"/>
    </location>
</feature>
<sequence length="123" mass="13063">MKFIHSFAIVFTCLVMATLFVGPPAPVEAKKKKLLTAILLGALLGSKQKLMPLPLPLPIPLPIKHEKVIPYPEPYHYPVYSGGYEHGGGYGGGYGGGGGGGDYAAASGYMPQYALPPQGFRPY</sequence>
<reference evidence="3" key="4">
    <citation type="journal article" date="2022" name="Res Sq">
        <title>Comparative Genomics Reveals Insights into the Divergent Evolution of Astigmatic Mites and Household Pest Adaptations.</title>
        <authorList>
            <person name="Xiong Q."/>
            <person name="Wan A.T.-Y."/>
            <person name="Liu X.-Y."/>
            <person name="Fung C.S.-H."/>
            <person name="Xiao X."/>
            <person name="Malainual N."/>
            <person name="Hou J."/>
            <person name="Wang L."/>
            <person name="Wang M."/>
            <person name="Yang K."/>
            <person name="Cui Y."/>
            <person name="Leung E."/>
            <person name="Nong W."/>
            <person name="Shin S.-K."/>
            <person name="Au S."/>
            <person name="Jeong K.Y."/>
            <person name="Chew F.T."/>
            <person name="Hui J."/>
            <person name="Leung T.F."/>
            <person name="Tungtrongchitr A."/>
            <person name="Zhong N."/>
            <person name="Liu Z."/>
            <person name="Tsui S."/>
        </authorList>
    </citation>
    <scope>NUCLEOTIDE SEQUENCE</scope>
    <source>
        <strain evidence="3">Derf</strain>
        <tissue evidence="3">Whole organism</tissue>
    </source>
</reference>
<keyword evidence="1" id="KW-0732">Signal</keyword>
<evidence type="ECO:0000256" key="1">
    <source>
        <dbReference type="SAM" id="SignalP"/>
    </source>
</evidence>
<dbReference type="AlphaFoldDB" id="A0A922KW55"/>
<evidence type="ECO:0000313" key="2">
    <source>
        <dbReference type="EMBL" id="KAH7639949.1"/>
    </source>
</evidence>
<keyword evidence="4" id="KW-1185">Reference proteome</keyword>
<organism evidence="3 4">
    <name type="scientific">Dermatophagoides farinae</name>
    <name type="common">American house dust mite</name>
    <dbReference type="NCBI Taxonomy" id="6954"/>
    <lineage>
        <taxon>Eukaryota</taxon>
        <taxon>Metazoa</taxon>
        <taxon>Ecdysozoa</taxon>
        <taxon>Arthropoda</taxon>
        <taxon>Chelicerata</taxon>
        <taxon>Arachnida</taxon>
        <taxon>Acari</taxon>
        <taxon>Acariformes</taxon>
        <taxon>Sarcoptiformes</taxon>
        <taxon>Astigmata</taxon>
        <taxon>Psoroptidia</taxon>
        <taxon>Analgoidea</taxon>
        <taxon>Pyroglyphidae</taxon>
        <taxon>Dermatophagoidinae</taxon>
        <taxon>Dermatophagoides</taxon>
    </lineage>
</organism>
<proteinExistence type="predicted"/>